<evidence type="ECO:0000313" key="11">
    <source>
        <dbReference type="EMBL" id="MBI4921925.1"/>
    </source>
</evidence>
<keyword evidence="5 9" id="KW-0812">Transmembrane</keyword>
<accession>A0A933L409</accession>
<evidence type="ECO:0000256" key="6">
    <source>
        <dbReference type="ARBA" id="ARBA00022989"/>
    </source>
</evidence>
<gene>
    <name evidence="11" type="ORF">HY834_09270</name>
</gene>
<name>A0A933L409_9HYPH</name>
<keyword evidence="3" id="KW-1003">Cell membrane</keyword>
<comment type="caution">
    <text evidence="9">Lacks conserved residue(s) required for the propagation of feature annotation.</text>
</comment>
<dbReference type="AlphaFoldDB" id="A0A933L409"/>
<evidence type="ECO:0000256" key="5">
    <source>
        <dbReference type="ARBA" id="ARBA00022692"/>
    </source>
</evidence>
<evidence type="ECO:0000256" key="7">
    <source>
        <dbReference type="ARBA" id="ARBA00023136"/>
    </source>
</evidence>
<evidence type="ECO:0000256" key="1">
    <source>
        <dbReference type="ARBA" id="ARBA00004429"/>
    </source>
</evidence>
<keyword evidence="7 9" id="KW-0472">Membrane</keyword>
<evidence type="ECO:0000256" key="3">
    <source>
        <dbReference type="ARBA" id="ARBA00022475"/>
    </source>
</evidence>
<keyword evidence="6 9" id="KW-1133">Transmembrane helix</keyword>
<dbReference type="InterPro" id="IPR007387">
    <property type="entry name" value="TRAP_DctQ"/>
</dbReference>
<comment type="function">
    <text evidence="9">Part of the tripartite ATP-independent periplasmic (TRAP) transport system.</text>
</comment>
<dbReference type="GO" id="GO:0015740">
    <property type="term" value="P:C4-dicarboxylate transport"/>
    <property type="evidence" value="ECO:0007669"/>
    <property type="project" value="TreeGrafter"/>
</dbReference>
<evidence type="ECO:0000256" key="9">
    <source>
        <dbReference type="RuleBase" id="RU369079"/>
    </source>
</evidence>
<keyword evidence="2 9" id="KW-0813">Transport</keyword>
<evidence type="ECO:0000256" key="8">
    <source>
        <dbReference type="ARBA" id="ARBA00038436"/>
    </source>
</evidence>
<dbReference type="GO" id="GO:0022857">
    <property type="term" value="F:transmembrane transporter activity"/>
    <property type="evidence" value="ECO:0007669"/>
    <property type="project" value="UniProtKB-UniRule"/>
</dbReference>
<dbReference type="InterPro" id="IPR055348">
    <property type="entry name" value="DctQ"/>
</dbReference>
<feature type="domain" description="Tripartite ATP-independent periplasmic transporters DctQ component" evidence="10">
    <location>
        <begin position="4"/>
        <end position="133"/>
    </location>
</feature>
<reference evidence="11" key="1">
    <citation type="submission" date="2020-07" db="EMBL/GenBank/DDBJ databases">
        <title>Huge and variable diversity of episymbiotic CPR bacteria and DPANN archaea in groundwater ecosystems.</title>
        <authorList>
            <person name="He C.Y."/>
            <person name="Keren R."/>
            <person name="Whittaker M."/>
            <person name="Farag I.F."/>
            <person name="Doudna J."/>
            <person name="Cate J.H.D."/>
            <person name="Banfield J.F."/>
        </authorList>
    </citation>
    <scope>NUCLEOTIDE SEQUENCE</scope>
    <source>
        <strain evidence="11">NC_groundwater_1586_Pr3_B-0.1um_66_15</strain>
    </source>
</reference>
<dbReference type="GO" id="GO:0005886">
    <property type="term" value="C:plasma membrane"/>
    <property type="evidence" value="ECO:0007669"/>
    <property type="project" value="UniProtKB-SubCell"/>
</dbReference>
<comment type="similarity">
    <text evidence="8 9">Belongs to the TRAP transporter small permease family.</text>
</comment>
<comment type="caution">
    <text evidence="11">The sequence shown here is derived from an EMBL/GenBank/DDBJ whole genome shotgun (WGS) entry which is preliminary data.</text>
</comment>
<evidence type="ECO:0000313" key="12">
    <source>
        <dbReference type="Proteomes" id="UP000782610"/>
    </source>
</evidence>
<feature type="transmembrane region" description="Helical" evidence="9">
    <location>
        <begin position="67"/>
        <end position="88"/>
    </location>
</feature>
<dbReference type="Proteomes" id="UP000782610">
    <property type="component" value="Unassembled WGS sequence"/>
</dbReference>
<protein>
    <recommendedName>
        <fullName evidence="9">TRAP transporter small permease protein</fullName>
    </recommendedName>
</protein>
<organism evidence="11 12">
    <name type="scientific">Devosia nanyangense</name>
    <dbReference type="NCBI Taxonomy" id="1228055"/>
    <lineage>
        <taxon>Bacteria</taxon>
        <taxon>Pseudomonadati</taxon>
        <taxon>Pseudomonadota</taxon>
        <taxon>Alphaproteobacteria</taxon>
        <taxon>Hyphomicrobiales</taxon>
        <taxon>Devosiaceae</taxon>
        <taxon>Devosia</taxon>
    </lineage>
</organism>
<keyword evidence="4 9" id="KW-0997">Cell inner membrane</keyword>
<feature type="transmembrane region" description="Helical" evidence="9">
    <location>
        <begin position="108"/>
        <end position="129"/>
    </location>
</feature>
<sequence>MATMFFAFIAQIVFRYFFTFPMGWTSELTIITWLWLVPFGAAFVVTEREEIRFDLIYGAARANLRRVMGITTAVSLLAIYIYSLPAVTDYVTFMKVQSTAYLNIRFDWLYSIYVIFAVATIGRYLWLLWNAVRGRAPVSFDPTKASSGV</sequence>
<comment type="subunit">
    <text evidence="9">The complex comprises the extracytoplasmic solute receptor protein and the two transmembrane proteins.</text>
</comment>
<proteinExistence type="inferred from homology"/>
<dbReference type="PANTHER" id="PTHR35011:SF2">
    <property type="entry name" value="2,3-DIKETO-L-GULONATE TRAP TRANSPORTER SMALL PERMEASE PROTEIN YIAM"/>
    <property type="match status" value="1"/>
</dbReference>
<evidence type="ECO:0000256" key="4">
    <source>
        <dbReference type="ARBA" id="ARBA00022519"/>
    </source>
</evidence>
<dbReference type="EMBL" id="JACRAF010000025">
    <property type="protein sequence ID" value="MBI4921925.1"/>
    <property type="molecule type" value="Genomic_DNA"/>
</dbReference>
<dbReference type="Pfam" id="PF04290">
    <property type="entry name" value="DctQ"/>
    <property type="match status" value="1"/>
</dbReference>
<comment type="subcellular location">
    <subcellularLocation>
        <location evidence="1 9">Cell inner membrane</location>
        <topology evidence="1 9">Multi-pass membrane protein</topology>
    </subcellularLocation>
</comment>
<evidence type="ECO:0000256" key="2">
    <source>
        <dbReference type="ARBA" id="ARBA00022448"/>
    </source>
</evidence>
<feature type="transmembrane region" description="Helical" evidence="9">
    <location>
        <begin position="30"/>
        <end position="46"/>
    </location>
</feature>
<dbReference type="PANTHER" id="PTHR35011">
    <property type="entry name" value="2,3-DIKETO-L-GULONATE TRAP TRANSPORTER SMALL PERMEASE PROTEIN YIAM"/>
    <property type="match status" value="1"/>
</dbReference>
<evidence type="ECO:0000259" key="10">
    <source>
        <dbReference type="Pfam" id="PF04290"/>
    </source>
</evidence>